<organism evidence="4 5">
    <name type="scientific">Armillaria ostoyae</name>
    <name type="common">Armillaria root rot fungus</name>
    <dbReference type="NCBI Taxonomy" id="47428"/>
    <lineage>
        <taxon>Eukaryota</taxon>
        <taxon>Fungi</taxon>
        <taxon>Dikarya</taxon>
        <taxon>Basidiomycota</taxon>
        <taxon>Agaricomycotina</taxon>
        <taxon>Agaricomycetes</taxon>
        <taxon>Agaricomycetidae</taxon>
        <taxon>Agaricales</taxon>
        <taxon>Marasmiineae</taxon>
        <taxon>Physalacriaceae</taxon>
        <taxon>Armillaria</taxon>
    </lineage>
</organism>
<reference evidence="5" key="1">
    <citation type="journal article" date="2017" name="Nat. Ecol. Evol.">
        <title>Genome expansion and lineage-specific genetic innovations in the forest pathogenic fungi Armillaria.</title>
        <authorList>
            <person name="Sipos G."/>
            <person name="Prasanna A.N."/>
            <person name="Walter M.C."/>
            <person name="O'Connor E."/>
            <person name="Balint B."/>
            <person name="Krizsan K."/>
            <person name="Kiss B."/>
            <person name="Hess J."/>
            <person name="Varga T."/>
            <person name="Slot J."/>
            <person name="Riley R."/>
            <person name="Boka B."/>
            <person name="Rigling D."/>
            <person name="Barry K."/>
            <person name="Lee J."/>
            <person name="Mihaltcheva S."/>
            <person name="LaButti K."/>
            <person name="Lipzen A."/>
            <person name="Waldron R."/>
            <person name="Moloney N.M."/>
            <person name="Sperisen C."/>
            <person name="Kredics L."/>
            <person name="Vagvoelgyi C."/>
            <person name="Patrignani A."/>
            <person name="Fitzpatrick D."/>
            <person name="Nagy I."/>
            <person name="Doyle S."/>
            <person name="Anderson J.B."/>
            <person name="Grigoriev I.V."/>
            <person name="Gueldener U."/>
            <person name="Muensterkoetter M."/>
            <person name="Nagy L.G."/>
        </authorList>
    </citation>
    <scope>NUCLEOTIDE SEQUENCE [LARGE SCALE GENOMIC DNA]</scope>
    <source>
        <strain evidence="5">C18/9</strain>
    </source>
</reference>
<name>A0A284QUM7_ARMOS</name>
<gene>
    <name evidence="4" type="ORF">ARMOST_03507</name>
</gene>
<comment type="similarity">
    <text evidence="1">Belongs to the MOG1 family.</text>
</comment>
<dbReference type="GO" id="GO:0005085">
    <property type="term" value="F:guanyl-nucleotide exchange factor activity"/>
    <property type="evidence" value="ECO:0007669"/>
    <property type="project" value="TreeGrafter"/>
</dbReference>
<dbReference type="InterPro" id="IPR007681">
    <property type="entry name" value="Mog1"/>
</dbReference>
<dbReference type="GO" id="GO:0005634">
    <property type="term" value="C:nucleus"/>
    <property type="evidence" value="ECO:0007669"/>
    <property type="project" value="TreeGrafter"/>
</dbReference>
<dbReference type="InterPro" id="IPR016123">
    <property type="entry name" value="Mog1/PsbP_a/b/a-sand"/>
</dbReference>
<keyword evidence="5" id="KW-1185">Reference proteome</keyword>
<evidence type="ECO:0000313" key="4">
    <source>
        <dbReference type="EMBL" id="SJL00195.1"/>
    </source>
</evidence>
<dbReference type="GO" id="GO:0006606">
    <property type="term" value="P:protein import into nucleus"/>
    <property type="evidence" value="ECO:0007669"/>
    <property type="project" value="TreeGrafter"/>
</dbReference>
<keyword evidence="2" id="KW-0813">Transport</keyword>
<dbReference type="OrthoDB" id="10255285at2759"/>
<dbReference type="OMA" id="ECSSAWM"/>
<protein>
    <recommendedName>
        <fullName evidence="6">Ran guanine nucleotide release factor</fullName>
    </recommendedName>
</protein>
<dbReference type="GO" id="GO:0031267">
    <property type="term" value="F:small GTPase binding"/>
    <property type="evidence" value="ECO:0007669"/>
    <property type="project" value="TreeGrafter"/>
</dbReference>
<accession>A0A284QUM7</accession>
<dbReference type="STRING" id="47428.A0A284QUM7"/>
<dbReference type="Proteomes" id="UP000219338">
    <property type="component" value="Unassembled WGS sequence"/>
</dbReference>
<evidence type="ECO:0000256" key="2">
    <source>
        <dbReference type="ARBA" id="ARBA00022448"/>
    </source>
</evidence>
<dbReference type="PANTHER" id="PTHR15837">
    <property type="entry name" value="RAN GUANINE NUCLEOTIDE RELEASE FACTOR"/>
    <property type="match status" value="1"/>
</dbReference>
<dbReference type="SUPFAM" id="SSF55724">
    <property type="entry name" value="Mog1p/PsbP-like"/>
    <property type="match status" value="1"/>
</dbReference>
<dbReference type="PANTHER" id="PTHR15837:SF0">
    <property type="entry name" value="RAN GUANINE NUCLEOTIDE RELEASE FACTOR"/>
    <property type="match status" value="1"/>
</dbReference>
<dbReference type="Gene3D" id="3.40.1000.10">
    <property type="entry name" value="Mog1/PsbP, alpha/beta/alpha sandwich"/>
    <property type="match status" value="1"/>
</dbReference>
<keyword evidence="3" id="KW-0653">Protein transport</keyword>
<sequence>MSVRELFGGAITAIAPRDLIDASDIRQVPDTQEVFLYPDSSVSIIVEILQRVDPLDFRDAAKFHFDSLAHDNNALQSNIESVNVIPNDRGDRTPSAIVLSGHQVVHKFNQATPDQVLVLMALYRVEEKGIDLVVTFNVPLQSNDGGEVGEAGRDIARTQFDTLVRSLTIVDFGLFA</sequence>
<evidence type="ECO:0000313" key="5">
    <source>
        <dbReference type="Proteomes" id="UP000219338"/>
    </source>
</evidence>
<proteinExistence type="inferred from homology"/>
<dbReference type="Pfam" id="PF04603">
    <property type="entry name" value="Mog1"/>
    <property type="match status" value="1"/>
</dbReference>
<evidence type="ECO:0000256" key="3">
    <source>
        <dbReference type="ARBA" id="ARBA00022927"/>
    </source>
</evidence>
<evidence type="ECO:0000256" key="1">
    <source>
        <dbReference type="ARBA" id="ARBA00010307"/>
    </source>
</evidence>
<dbReference type="AlphaFoldDB" id="A0A284QUM7"/>
<dbReference type="EMBL" id="FUEG01000002">
    <property type="protein sequence ID" value="SJL00195.1"/>
    <property type="molecule type" value="Genomic_DNA"/>
</dbReference>
<evidence type="ECO:0008006" key="6">
    <source>
        <dbReference type="Google" id="ProtNLM"/>
    </source>
</evidence>